<reference evidence="2" key="1">
    <citation type="journal article" date="2022" name="Mol. Ecol. Resour.">
        <title>The genomes of chicory, endive, great burdock and yacon provide insights into Asteraceae palaeo-polyploidization history and plant inulin production.</title>
        <authorList>
            <person name="Fan W."/>
            <person name="Wang S."/>
            <person name="Wang H."/>
            <person name="Wang A."/>
            <person name="Jiang F."/>
            <person name="Liu H."/>
            <person name="Zhao H."/>
            <person name="Xu D."/>
            <person name="Zhang Y."/>
        </authorList>
    </citation>
    <scope>NUCLEOTIDE SEQUENCE [LARGE SCALE GENOMIC DNA]</scope>
    <source>
        <strain evidence="2">cv. Punajuju</strain>
    </source>
</reference>
<dbReference type="EMBL" id="CM042014">
    <property type="protein sequence ID" value="KAI3723898.1"/>
    <property type="molecule type" value="Genomic_DNA"/>
</dbReference>
<organism evidence="1 2">
    <name type="scientific">Cichorium intybus</name>
    <name type="common">Chicory</name>
    <dbReference type="NCBI Taxonomy" id="13427"/>
    <lineage>
        <taxon>Eukaryota</taxon>
        <taxon>Viridiplantae</taxon>
        <taxon>Streptophyta</taxon>
        <taxon>Embryophyta</taxon>
        <taxon>Tracheophyta</taxon>
        <taxon>Spermatophyta</taxon>
        <taxon>Magnoliopsida</taxon>
        <taxon>eudicotyledons</taxon>
        <taxon>Gunneridae</taxon>
        <taxon>Pentapetalae</taxon>
        <taxon>asterids</taxon>
        <taxon>campanulids</taxon>
        <taxon>Asterales</taxon>
        <taxon>Asteraceae</taxon>
        <taxon>Cichorioideae</taxon>
        <taxon>Cichorieae</taxon>
        <taxon>Cichoriinae</taxon>
        <taxon>Cichorium</taxon>
    </lineage>
</organism>
<dbReference type="Proteomes" id="UP001055811">
    <property type="component" value="Linkage Group LG06"/>
</dbReference>
<keyword evidence="2" id="KW-1185">Reference proteome</keyword>
<name>A0ACB9BPD8_CICIN</name>
<reference evidence="1 2" key="2">
    <citation type="journal article" date="2022" name="Mol. Ecol. Resour.">
        <title>The genomes of chicory, endive, great burdock and yacon provide insights into Asteraceae paleo-polyploidization history and plant inulin production.</title>
        <authorList>
            <person name="Fan W."/>
            <person name="Wang S."/>
            <person name="Wang H."/>
            <person name="Wang A."/>
            <person name="Jiang F."/>
            <person name="Liu H."/>
            <person name="Zhao H."/>
            <person name="Xu D."/>
            <person name="Zhang Y."/>
        </authorList>
    </citation>
    <scope>NUCLEOTIDE SEQUENCE [LARGE SCALE GENOMIC DNA]</scope>
    <source>
        <strain evidence="2">cv. Punajuju</strain>
        <tissue evidence="1">Leaves</tissue>
    </source>
</reference>
<proteinExistence type="predicted"/>
<comment type="caution">
    <text evidence="1">The sequence shown here is derived from an EMBL/GenBank/DDBJ whole genome shotgun (WGS) entry which is preliminary data.</text>
</comment>
<gene>
    <name evidence="1" type="ORF">L2E82_35660</name>
</gene>
<protein>
    <submittedName>
        <fullName evidence="1">Uncharacterized protein</fullName>
    </submittedName>
</protein>
<evidence type="ECO:0000313" key="1">
    <source>
        <dbReference type="EMBL" id="KAI3723898.1"/>
    </source>
</evidence>
<evidence type="ECO:0000313" key="2">
    <source>
        <dbReference type="Proteomes" id="UP001055811"/>
    </source>
</evidence>
<sequence length="228" mass="25237">MSIFRVVTRMPLPFCEFTLSIQLLKSSQYGLSSTQTSSKMSKYLFDASSSSRLLIKLTLESDVGGCVTWWSQLYKEEGEICPDDIHPIVDDNEHEKIGKSEANGSVDEPTEQIGDVRRIRVQVAPATNIHEDCDRGDPRVEVEEVNIVPVGSIANQSPQPASESDLMEVNQAPTHPNQSSPILSRSLQGLVQMGCFRPFTSPICTKNNLENSKFGVGGSLGKRRRINR</sequence>
<accession>A0ACB9BPD8</accession>